<feature type="transmembrane region" description="Helical" evidence="6">
    <location>
        <begin position="337"/>
        <end position="361"/>
    </location>
</feature>
<dbReference type="GO" id="GO:0016020">
    <property type="term" value="C:membrane"/>
    <property type="evidence" value="ECO:0007669"/>
    <property type="project" value="UniProtKB-SubCell"/>
</dbReference>
<feature type="transmembrane region" description="Helical" evidence="6">
    <location>
        <begin position="382"/>
        <end position="404"/>
    </location>
</feature>
<keyword evidence="4 6" id="KW-1133">Transmembrane helix</keyword>
<protein>
    <recommendedName>
        <fullName evidence="9">Amino acid permease</fullName>
    </recommendedName>
</protein>
<dbReference type="Pfam" id="PF13520">
    <property type="entry name" value="AA_permease_2"/>
    <property type="match status" value="1"/>
</dbReference>
<keyword evidence="3 6" id="KW-0812">Transmembrane</keyword>
<dbReference type="eggNOG" id="KOG1289">
    <property type="taxonomic scope" value="Eukaryota"/>
</dbReference>
<feature type="transmembrane region" description="Helical" evidence="6">
    <location>
        <begin position="203"/>
        <end position="220"/>
    </location>
</feature>
<dbReference type="GO" id="GO:0022857">
    <property type="term" value="F:transmembrane transporter activity"/>
    <property type="evidence" value="ECO:0007669"/>
    <property type="project" value="InterPro"/>
</dbReference>
<name>W9XDR7_9EURO</name>
<feature type="transmembrane region" description="Helical" evidence="6">
    <location>
        <begin position="279"/>
        <end position="301"/>
    </location>
</feature>
<reference evidence="7 8" key="1">
    <citation type="submission" date="2013-03" db="EMBL/GenBank/DDBJ databases">
        <title>The Genome Sequence of Cladophialophora psammophila CBS 110553.</title>
        <authorList>
            <consortium name="The Broad Institute Genomics Platform"/>
            <person name="Cuomo C."/>
            <person name="de Hoog S."/>
            <person name="Gorbushina A."/>
            <person name="Walker B."/>
            <person name="Young S.K."/>
            <person name="Zeng Q."/>
            <person name="Gargeya S."/>
            <person name="Fitzgerald M."/>
            <person name="Haas B."/>
            <person name="Abouelleil A."/>
            <person name="Allen A.W."/>
            <person name="Alvarado L."/>
            <person name="Arachchi H.M."/>
            <person name="Berlin A.M."/>
            <person name="Chapman S.B."/>
            <person name="Gainer-Dewar J."/>
            <person name="Goldberg J."/>
            <person name="Griggs A."/>
            <person name="Gujja S."/>
            <person name="Hansen M."/>
            <person name="Howarth C."/>
            <person name="Imamovic A."/>
            <person name="Ireland A."/>
            <person name="Larimer J."/>
            <person name="McCowan C."/>
            <person name="Murphy C."/>
            <person name="Pearson M."/>
            <person name="Poon T.W."/>
            <person name="Priest M."/>
            <person name="Roberts A."/>
            <person name="Saif S."/>
            <person name="Shea T."/>
            <person name="Sisk P."/>
            <person name="Sykes S."/>
            <person name="Wortman J."/>
            <person name="Nusbaum C."/>
            <person name="Birren B."/>
        </authorList>
    </citation>
    <scope>NUCLEOTIDE SEQUENCE [LARGE SCALE GENOMIC DNA]</scope>
    <source>
        <strain evidence="7 8">CBS 110553</strain>
    </source>
</reference>
<evidence type="ECO:0000256" key="1">
    <source>
        <dbReference type="ARBA" id="ARBA00004141"/>
    </source>
</evidence>
<evidence type="ECO:0000256" key="3">
    <source>
        <dbReference type="ARBA" id="ARBA00022692"/>
    </source>
</evidence>
<comment type="caution">
    <text evidence="7">The sequence shown here is derived from an EMBL/GenBank/DDBJ whole genome shotgun (WGS) entry which is preliminary data.</text>
</comment>
<evidence type="ECO:0000256" key="6">
    <source>
        <dbReference type="SAM" id="Phobius"/>
    </source>
</evidence>
<keyword evidence="2" id="KW-0813">Transport</keyword>
<feature type="transmembrane region" description="Helical" evidence="6">
    <location>
        <begin position="485"/>
        <end position="504"/>
    </location>
</feature>
<accession>W9XDR7</accession>
<dbReference type="PANTHER" id="PTHR45649">
    <property type="entry name" value="AMINO-ACID PERMEASE BAT1"/>
    <property type="match status" value="1"/>
</dbReference>
<feature type="transmembrane region" description="Helical" evidence="6">
    <location>
        <begin position="172"/>
        <end position="191"/>
    </location>
</feature>
<dbReference type="HOGENOM" id="CLU_004495_5_0_1"/>
<proteinExistence type="predicted"/>
<evidence type="ECO:0000256" key="5">
    <source>
        <dbReference type="ARBA" id="ARBA00023136"/>
    </source>
</evidence>
<feature type="transmembrane region" description="Helical" evidence="6">
    <location>
        <begin position="134"/>
        <end position="160"/>
    </location>
</feature>
<dbReference type="EMBL" id="AMGX01000002">
    <property type="protein sequence ID" value="EXJ75111.1"/>
    <property type="molecule type" value="Genomic_DNA"/>
</dbReference>
<dbReference type="PANTHER" id="PTHR45649:SF28">
    <property type="entry name" value="TRANSPORTER, PUTATIVE (EUROFUNG)-RELATED"/>
    <property type="match status" value="1"/>
</dbReference>
<feature type="transmembrane region" description="Helical" evidence="6">
    <location>
        <begin position="446"/>
        <end position="465"/>
    </location>
</feature>
<gene>
    <name evidence="7" type="ORF">A1O5_01807</name>
</gene>
<dbReference type="AlphaFoldDB" id="W9XDR7"/>
<sequence length="521" mass="55717">MTIDAEKAPPAGDVPIVDGRKGSLRAGSVDDIVVMDKLGYKPELNRNRSMATLLFQSLAIAAIPYGEGGPLISAIYGGGPLAIFVGWIVVLVLDECIALSLGELASRYPTSAGPYYWSFQLASKGKTTLSFITGWVWLVGNWTITLSVNFGFASLIVASVAMYHPEWVAKDWQLLLIFYAICLMTLVICTFGNRFLPMVDTICAAWTAVSIIIILIALSVKADVGRHSASYALGHYDKSFSGWGGFTFFIGLLPAAYTFSAIGMISAMAEECSNPTVKVPTAISLCVPVGGFAGLFFILPICFTLPPLEDVIAAPYGQALPYIFHTVMGTPGGGLGLIFLVLMITLFCSISITVAASRCTWAFARDDAIPLSRVWSKVNGNLGVPVYALMLTTVVQMLLGLIYLGSSSAFLAFVSVGVIGLAVSYAIPIAISVLHRRKEVSTARWNCGPIVGPIANGVALCWITFEVVLFSMPSALPVTVVTMNYASVVFVGFMFISAVWYIVYARKAYKGPPASDGITAE</sequence>
<keyword evidence="8" id="KW-1185">Reference proteome</keyword>
<dbReference type="OrthoDB" id="3900342at2759"/>
<dbReference type="Gene3D" id="1.20.1740.10">
    <property type="entry name" value="Amino acid/polyamine transporter I"/>
    <property type="match status" value="1"/>
</dbReference>
<comment type="subcellular location">
    <subcellularLocation>
        <location evidence="1">Membrane</location>
        <topology evidence="1">Multi-pass membrane protein</topology>
    </subcellularLocation>
</comment>
<dbReference type="InterPro" id="IPR002293">
    <property type="entry name" value="AA/rel_permease1"/>
</dbReference>
<evidence type="ECO:0000313" key="7">
    <source>
        <dbReference type="EMBL" id="EXJ75111.1"/>
    </source>
</evidence>
<evidence type="ECO:0000256" key="2">
    <source>
        <dbReference type="ARBA" id="ARBA00022448"/>
    </source>
</evidence>
<evidence type="ECO:0008006" key="9">
    <source>
        <dbReference type="Google" id="ProtNLM"/>
    </source>
</evidence>
<organism evidence="7 8">
    <name type="scientific">Cladophialophora psammophila CBS 110553</name>
    <dbReference type="NCBI Taxonomy" id="1182543"/>
    <lineage>
        <taxon>Eukaryota</taxon>
        <taxon>Fungi</taxon>
        <taxon>Dikarya</taxon>
        <taxon>Ascomycota</taxon>
        <taxon>Pezizomycotina</taxon>
        <taxon>Eurotiomycetes</taxon>
        <taxon>Chaetothyriomycetidae</taxon>
        <taxon>Chaetothyriales</taxon>
        <taxon>Herpotrichiellaceae</taxon>
        <taxon>Cladophialophora</taxon>
    </lineage>
</organism>
<evidence type="ECO:0000256" key="4">
    <source>
        <dbReference type="ARBA" id="ARBA00022989"/>
    </source>
</evidence>
<dbReference type="Proteomes" id="UP000019471">
    <property type="component" value="Unassembled WGS sequence"/>
</dbReference>
<feature type="transmembrane region" description="Helical" evidence="6">
    <location>
        <begin position="71"/>
        <end position="93"/>
    </location>
</feature>
<dbReference type="PIRSF" id="PIRSF006060">
    <property type="entry name" value="AA_transporter"/>
    <property type="match status" value="1"/>
</dbReference>
<keyword evidence="5 6" id="KW-0472">Membrane</keyword>
<feature type="transmembrane region" description="Helical" evidence="6">
    <location>
        <begin position="240"/>
        <end position="267"/>
    </location>
</feature>
<feature type="transmembrane region" description="Helical" evidence="6">
    <location>
        <begin position="410"/>
        <end position="434"/>
    </location>
</feature>
<evidence type="ECO:0000313" key="8">
    <source>
        <dbReference type="Proteomes" id="UP000019471"/>
    </source>
</evidence>
<dbReference type="GeneID" id="19186540"/>
<dbReference type="RefSeq" id="XP_007740613.1">
    <property type="nucleotide sequence ID" value="XM_007742423.1"/>
</dbReference>
<dbReference type="STRING" id="1182543.W9XDR7"/>